<comment type="caution">
    <text evidence="1">The sequence shown here is derived from an EMBL/GenBank/DDBJ whole genome shotgun (WGS) entry which is preliminary data.</text>
</comment>
<dbReference type="GO" id="GO:0016874">
    <property type="term" value="F:ligase activity"/>
    <property type="evidence" value="ECO:0007669"/>
    <property type="project" value="UniProtKB-KW"/>
</dbReference>
<dbReference type="InterPro" id="IPR053158">
    <property type="entry name" value="CapK_Type1_Caps_Biosynth"/>
</dbReference>
<dbReference type="PANTHER" id="PTHR36932">
    <property type="entry name" value="CAPSULAR POLYSACCHARIDE BIOSYNTHESIS PROTEIN"/>
    <property type="match status" value="1"/>
</dbReference>
<accession>A0A855Y5R0</accession>
<keyword evidence="1" id="KW-0436">Ligase</keyword>
<protein>
    <submittedName>
        <fullName evidence="1">Phenylacetate-coenzyme A ligase PaaK-like adenylate-forming protein</fullName>
    </submittedName>
</protein>
<proteinExistence type="predicted"/>
<dbReference type="AlphaFoldDB" id="A0A855Y5R0"/>
<evidence type="ECO:0000313" key="1">
    <source>
        <dbReference type="EMBL" id="PWW44317.1"/>
    </source>
</evidence>
<dbReference type="Gene3D" id="3.40.50.12780">
    <property type="entry name" value="N-terminal domain of ligase-like"/>
    <property type="match status" value="1"/>
</dbReference>
<gene>
    <name evidence="1" type="ORF">DET56_102550</name>
</gene>
<dbReference type="InterPro" id="IPR042099">
    <property type="entry name" value="ANL_N_sf"/>
</dbReference>
<name>A0A855Y5R0_9BACL</name>
<evidence type="ECO:0000313" key="2">
    <source>
        <dbReference type="Proteomes" id="UP000247078"/>
    </source>
</evidence>
<dbReference type="SUPFAM" id="SSF56801">
    <property type="entry name" value="Acetyl-CoA synthetase-like"/>
    <property type="match status" value="1"/>
</dbReference>
<dbReference type="RefSeq" id="WP_109998646.1">
    <property type="nucleotide sequence ID" value="NZ_QGTZ01000002.1"/>
</dbReference>
<dbReference type="EMBL" id="QGTZ01000002">
    <property type="protein sequence ID" value="PWW44317.1"/>
    <property type="molecule type" value="Genomic_DNA"/>
</dbReference>
<dbReference type="PANTHER" id="PTHR36932:SF1">
    <property type="entry name" value="CAPSULAR POLYSACCHARIDE BIOSYNTHESIS PROTEIN"/>
    <property type="match status" value="1"/>
</dbReference>
<organism evidence="1 2">
    <name type="scientific">Paenibacillus pabuli</name>
    <dbReference type="NCBI Taxonomy" id="1472"/>
    <lineage>
        <taxon>Bacteria</taxon>
        <taxon>Bacillati</taxon>
        <taxon>Bacillota</taxon>
        <taxon>Bacilli</taxon>
        <taxon>Bacillales</taxon>
        <taxon>Paenibacillaceae</taxon>
        <taxon>Paenibacillus</taxon>
    </lineage>
</organism>
<sequence>MNIEKLRFVLQESFRNVPFYKKLKSLLPYNDFTFETIDRFYDIPITNKQIIRDQANEFINTSVNINNCDVQHTSGTTGIPLKIIRSRNEQLQISLILLKLRKQYCPEILKQRTAEFWPIQKPYQYLTRNRVQTLLLSSKYSASKEILSELEIFNPAVIQGYASSLLSLATTIKESSMLLKATNLNFIENRSEFLLPEHREMIQKVFNVPVINYYGSREFWPIAYDCKEGKLHVVSENVYIEVLREDGSVCREGEYGKLIITGLSTTAMPFIRYDIGDIGCLTENTCNCGNQEPVLDLMFGRSNETVETPFGSISASHVRVFFSDLFKLLEAHDVVQVQLHQLNIYMFELLIVSRNRKDTTDISKIEEVLKINLGYPLKLKVHYVKEISPNPINGKVSSFIPIKKERLVK</sequence>
<dbReference type="Proteomes" id="UP000247078">
    <property type="component" value="Unassembled WGS sequence"/>
</dbReference>
<reference evidence="1 2" key="1">
    <citation type="submission" date="2018-05" db="EMBL/GenBank/DDBJ databases">
        <title>Freshwater and sediment microbial communities from various areas in North America, analyzing microbe dynamics in response to fracking.</title>
        <authorList>
            <person name="Lamendella R."/>
        </authorList>
    </citation>
    <scope>NUCLEOTIDE SEQUENCE [LARGE SCALE GENOMIC DNA]</scope>
    <source>
        <strain evidence="1 2">DB-3</strain>
    </source>
</reference>